<gene>
    <name evidence="3" type="ORF">ACH407_36700</name>
</gene>
<dbReference type="Pfam" id="PF08241">
    <property type="entry name" value="Methyltransf_11"/>
    <property type="match status" value="1"/>
</dbReference>
<evidence type="ECO:0000259" key="2">
    <source>
        <dbReference type="Pfam" id="PF08241"/>
    </source>
</evidence>
<evidence type="ECO:0000313" key="4">
    <source>
        <dbReference type="Proteomes" id="UP001611339"/>
    </source>
</evidence>
<evidence type="ECO:0000313" key="3">
    <source>
        <dbReference type="EMBL" id="MFI1719088.1"/>
    </source>
</evidence>
<dbReference type="InterPro" id="IPR029063">
    <property type="entry name" value="SAM-dependent_MTases_sf"/>
</dbReference>
<accession>A0ABW7UHF0</accession>
<reference evidence="3 4" key="1">
    <citation type="submission" date="2024-10" db="EMBL/GenBank/DDBJ databases">
        <title>The Natural Products Discovery Center: Release of the First 8490 Sequenced Strains for Exploring Actinobacteria Biosynthetic Diversity.</title>
        <authorList>
            <person name="Kalkreuter E."/>
            <person name="Kautsar S.A."/>
            <person name="Yang D."/>
            <person name="Bader C.D."/>
            <person name="Teijaro C.N."/>
            <person name="Fluegel L."/>
            <person name="Davis C.M."/>
            <person name="Simpson J.R."/>
            <person name="Lauterbach L."/>
            <person name="Steele A.D."/>
            <person name="Gui C."/>
            <person name="Meng S."/>
            <person name="Li G."/>
            <person name="Viehrig K."/>
            <person name="Ye F."/>
            <person name="Su P."/>
            <person name="Kiefer A.F."/>
            <person name="Nichols A."/>
            <person name="Cepeda A.J."/>
            <person name="Yan W."/>
            <person name="Fan B."/>
            <person name="Jiang Y."/>
            <person name="Adhikari A."/>
            <person name="Zheng C.-J."/>
            <person name="Schuster L."/>
            <person name="Cowan T.M."/>
            <person name="Smanski M.J."/>
            <person name="Chevrette M.G."/>
            <person name="De Carvalho L.P.S."/>
            <person name="Shen B."/>
        </authorList>
    </citation>
    <scope>NUCLEOTIDE SEQUENCE [LARGE SCALE GENOMIC DNA]</scope>
    <source>
        <strain evidence="3 4">NPDC020602</strain>
    </source>
</reference>
<dbReference type="EMBL" id="JBIRUI010000030">
    <property type="protein sequence ID" value="MFI1719088.1"/>
    <property type="molecule type" value="Genomic_DNA"/>
</dbReference>
<dbReference type="InterPro" id="IPR013216">
    <property type="entry name" value="Methyltransf_11"/>
</dbReference>
<dbReference type="GO" id="GO:0008168">
    <property type="term" value="F:methyltransferase activity"/>
    <property type="evidence" value="ECO:0007669"/>
    <property type="project" value="UniProtKB-KW"/>
</dbReference>
<feature type="domain" description="Methyltransferase type 11" evidence="2">
    <location>
        <begin position="62"/>
        <end position="153"/>
    </location>
</feature>
<dbReference type="PANTHER" id="PTHR43591">
    <property type="entry name" value="METHYLTRANSFERASE"/>
    <property type="match status" value="1"/>
</dbReference>
<dbReference type="GO" id="GO:0032259">
    <property type="term" value="P:methylation"/>
    <property type="evidence" value="ECO:0007669"/>
    <property type="project" value="UniProtKB-KW"/>
</dbReference>
<dbReference type="Proteomes" id="UP001611339">
    <property type="component" value="Unassembled WGS sequence"/>
</dbReference>
<dbReference type="RefSeq" id="WP_398713799.1">
    <property type="nucleotide sequence ID" value="NZ_JBIRUI010000030.1"/>
</dbReference>
<comment type="caution">
    <text evidence="3">The sequence shown here is derived from an EMBL/GenBank/DDBJ whole genome shotgun (WGS) entry which is preliminary data.</text>
</comment>
<keyword evidence="4" id="KW-1185">Reference proteome</keyword>
<proteinExistence type="predicted"/>
<feature type="region of interest" description="Disordered" evidence="1">
    <location>
        <begin position="1"/>
        <end position="27"/>
    </location>
</feature>
<protein>
    <submittedName>
        <fullName evidence="3">Methyltransferase domain-containing protein</fullName>
    </submittedName>
</protein>
<keyword evidence="3" id="KW-0489">Methyltransferase</keyword>
<sequence length="270" mass="27802">MSITPTARSGRDTSDTPAAPSGPDHGPSLLAVLDAVDRVPGAAALRARSYELLGVAPGVRLLDVGCGGGLAVTEAGALGAFAAGVDRDEEMIAAARRRHPGRAFAVADATALPHEDGAWDAYRADKVLHELPDPGAALAEARRVLAPGGRAVFIGQDWDTCVLDAEDGALTRTIVHARADLVAGPRVARRFRGLLLDHGFVEVTVEVSTAVLTDARLLPLATGLAEAAARTGTVTPEQAAAWTADQAARAAADRFFLAIPVFTASGTRAP</sequence>
<dbReference type="CDD" id="cd02440">
    <property type="entry name" value="AdoMet_MTases"/>
    <property type="match status" value="1"/>
</dbReference>
<keyword evidence="3" id="KW-0808">Transferase</keyword>
<dbReference type="SUPFAM" id="SSF53335">
    <property type="entry name" value="S-adenosyl-L-methionine-dependent methyltransferases"/>
    <property type="match status" value="1"/>
</dbReference>
<organism evidence="3 4">
    <name type="scientific">Streptomyces litmocidini</name>
    <dbReference type="NCBI Taxonomy" id="67318"/>
    <lineage>
        <taxon>Bacteria</taxon>
        <taxon>Bacillati</taxon>
        <taxon>Actinomycetota</taxon>
        <taxon>Actinomycetes</taxon>
        <taxon>Kitasatosporales</taxon>
        <taxon>Streptomycetaceae</taxon>
        <taxon>Streptomyces</taxon>
    </lineage>
</organism>
<dbReference type="Gene3D" id="3.40.50.150">
    <property type="entry name" value="Vaccinia Virus protein VP39"/>
    <property type="match status" value="1"/>
</dbReference>
<name>A0ABW7UHF0_9ACTN</name>
<evidence type="ECO:0000256" key="1">
    <source>
        <dbReference type="SAM" id="MobiDB-lite"/>
    </source>
</evidence>